<evidence type="ECO:0000256" key="4">
    <source>
        <dbReference type="ARBA" id="ARBA00022692"/>
    </source>
</evidence>
<dbReference type="Proteomes" id="UP000824998">
    <property type="component" value="Unassembled WGS sequence"/>
</dbReference>
<evidence type="ECO:0000256" key="3">
    <source>
        <dbReference type="ARBA" id="ARBA00022448"/>
    </source>
</evidence>
<evidence type="ECO:0000256" key="7">
    <source>
        <dbReference type="RuleBase" id="RU003346"/>
    </source>
</evidence>
<dbReference type="InterPro" id="IPR005828">
    <property type="entry name" value="MFS_sugar_transport-like"/>
</dbReference>
<feature type="domain" description="Major facilitator superfamily (MFS) profile" evidence="10">
    <location>
        <begin position="122"/>
        <end position="562"/>
    </location>
</feature>
<dbReference type="PANTHER" id="PTHR48020:SF26">
    <property type="entry name" value="MYO-INOSITOL TRANSPORTER, PUTATIVE (AFU_ORTHOLOGUE AFUA_4G01560)-RELATED"/>
    <property type="match status" value="1"/>
</dbReference>
<dbReference type="GO" id="GO:0022857">
    <property type="term" value="F:transmembrane transporter activity"/>
    <property type="evidence" value="ECO:0007669"/>
    <property type="project" value="InterPro"/>
</dbReference>
<dbReference type="GO" id="GO:0015798">
    <property type="term" value="P:myo-inositol transport"/>
    <property type="evidence" value="ECO:0007669"/>
    <property type="project" value="UniProtKB-ARBA"/>
</dbReference>
<dbReference type="PRINTS" id="PR00171">
    <property type="entry name" value="SUGRTRNSPORT"/>
</dbReference>
<dbReference type="EMBL" id="MU251514">
    <property type="protein sequence ID" value="KAG9233124.1"/>
    <property type="molecule type" value="Genomic_DNA"/>
</dbReference>
<comment type="similarity">
    <text evidence="2 7">Belongs to the major facilitator superfamily. Sugar transporter (TC 2.A.1.1) family.</text>
</comment>
<comment type="subcellular location">
    <subcellularLocation>
        <location evidence="1">Membrane</location>
        <topology evidence="1">Multi-pass membrane protein</topology>
    </subcellularLocation>
</comment>
<sequence length="611" mass="69956">MAGIKAEDEERTQTRLEIASPALSSHESTKEQVPGEPALTYLNAKLKNPLHGFTKDELMADVALFAEEKSLQDILPMLKKGALLAQNPKLFEKISELDETEREWLRKEKTHRWQQPWMMYFMTILCAGSAIVQGMDQTAVNGAQIFYFDEFGIGEDQVWLRGLLNGAPYLCSALIGCWTTKPLNYYFGRRGCIWISCVISFVTGIWMASANTWWNLLLARFGLGLAVGAKSSTTPVYAAECAPTAIRGALTMMWQMWTAFGIMLGFVVSVAFQNVRYDAANPQTPYWNWRLMLGSTSIPPFFVCMMVYLVPESPRWYMTKNRYRKAYEALARFRNCQLMAARDLYYIHKSLQIEDEMRAGKNLWKEFFAVPRNRRAAQSSFFVMFMQQFCGVNVIAYYSTQIFIDANFSRSNALLVSLGTGIVNWLFAIPAIYTIDTFGRRNLLLTTFPLMGLCLLFTGFSFFIEGQARLACVATGIYLFMAVYSPGEGPVPFTYSAEAFPLYIREYGMAFATATTWGFNFILSLTWPALVKAFTTQGAFGWYAAWNFFGWAYAYFALQETKELSLEELDTIFSVRVRDHARYYYESLPWYLNKYILRGDVEPRKPLYDLE</sequence>
<dbReference type="Pfam" id="PF00083">
    <property type="entry name" value="Sugar_tr"/>
    <property type="match status" value="1"/>
</dbReference>
<evidence type="ECO:0000313" key="11">
    <source>
        <dbReference type="EMBL" id="KAG9233124.1"/>
    </source>
</evidence>
<feature type="transmembrane region" description="Helical" evidence="9">
    <location>
        <begin position="412"/>
        <end position="433"/>
    </location>
</feature>
<keyword evidence="5 9" id="KW-1133">Transmembrane helix</keyword>
<feature type="transmembrane region" description="Helical" evidence="9">
    <location>
        <begin position="158"/>
        <end position="179"/>
    </location>
</feature>
<evidence type="ECO:0000256" key="6">
    <source>
        <dbReference type="ARBA" id="ARBA00023136"/>
    </source>
</evidence>
<keyword evidence="12" id="KW-1185">Reference proteome</keyword>
<dbReference type="OrthoDB" id="5290825at2759"/>
<feature type="transmembrane region" description="Helical" evidence="9">
    <location>
        <begin position="381"/>
        <end position="400"/>
    </location>
</feature>
<dbReference type="PROSITE" id="PS50850">
    <property type="entry name" value="MFS"/>
    <property type="match status" value="1"/>
</dbReference>
<dbReference type="InterPro" id="IPR003663">
    <property type="entry name" value="Sugar/inositol_transpt"/>
</dbReference>
<feature type="transmembrane region" description="Helical" evidence="9">
    <location>
        <begin position="470"/>
        <end position="487"/>
    </location>
</feature>
<dbReference type="NCBIfam" id="TIGR00879">
    <property type="entry name" value="SP"/>
    <property type="match status" value="1"/>
</dbReference>
<evidence type="ECO:0000256" key="9">
    <source>
        <dbReference type="SAM" id="Phobius"/>
    </source>
</evidence>
<accession>A0A9P7YG98</accession>
<dbReference type="AlphaFoldDB" id="A0A9P7YG98"/>
<dbReference type="InterPro" id="IPR020846">
    <property type="entry name" value="MFS_dom"/>
</dbReference>
<dbReference type="FunFam" id="1.20.1250.20:FF:000100">
    <property type="entry name" value="MFS sugar transporter, putative"/>
    <property type="match status" value="1"/>
</dbReference>
<protein>
    <submittedName>
        <fullName evidence="11">Sugar transporter family protein</fullName>
    </submittedName>
</protein>
<organism evidence="11 12">
    <name type="scientific">Amylocarpus encephaloides</name>
    <dbReference type="NCBI Taxonomy" id="45428"/>
    <lineage>
        <taxon>Eukaryota</taxon>
        <taxon>Fungi</taxon>
        <taxon>Dikarya</taxon>
        <taxon>Ascomycota</taxon>
        <taxon>Pezizomycotina</taxon>
        <taxon>Leotiomycetes</taxon>
        <taxon>Helotiales</taxon>
        <taxon>Helotiales incertae sedis</taxon>
        <taxon>Amylocarpus</taxon>
    </lineage>
</organism>
<feature type="transmembrane region" description="Helical" evidence="9">
    <location>
        <begin position="117"/>
        <end position="135"/>
    </location>
</feature>
<feature type="transmembrane region" description="Helical" evidence="9">
    <location>
        <begin position="287"/>
        <end position="310"/>
    </location>
</feature>
<evidence type="ECO:0000256" key="1">
    <source>
        <dbReference type="ARBA" id="ARBA00004141"/>
    </source>
</evidence>
<feature type="transmembrane region" description="Helical" evidence="9">
    <location>
        <begin position="191"/>
        <end position="214"/>
    </location>
</feature>
<feature type="transmembrane region" description="Helical" evidence="9">
    <location>
        <begin position="539"/>
        <end position="558"/>
    </location>
</feature>
<keyword evidence="4 9" id="KW-0812">Transmembrane</keyword>
<dbReference type="SUPFAM" id="SSF103473">
    <property type="entry name" value="MFS general substrate transporter"/>
    <property type="match status" value="1"/>
</dbReference>
<name>A0A9P7YG98_9HELO</name>
<feature type="compositionally biased region" description="Basic and acidic residues" evidence="8">
    <location>
        <begin position="1"/>
        <end position="14"/>
    </location>
</feature>
<dbReference type="PANTHER" id="PTHR48020">
    <property type="entry name" value="PROTON MYO-INOSITOL COTRANSPORTER"/>
    <property type="match status" value="1"/>
</dbReference>
<dbReference type="InterPro" id="IPR050814">
    <property type="entry name" value="Myo-inositol_Transporter"/>
</dbReference>
<dbReference type="GO" id="GO:0015791">
    <property type="term" value="P:polyol transmembrane transport"/>
    <property type="evidence" value="ECO:0007669"/>
    <property type="project" value="UniProtKB-ARBA"/>
</dbReference>
<proteinExistence type="inferred from homology"/>
<feature type="transmembrane region" description="Helical" evidence="9">
    <location>
        <begin position="445"/>
        <end position="463"/>
    </location>
</feature>
<reference evidence="11" key="1">
    <citation type="journal article" date="2021" name="IMA Fungus">
        <title>Genomic characterization of three marine fungi, including Emericellopsis atlantica sp. nov. with signatures of a generalist lifestyle and marine biomass degradation.</title>
        <authorList>
            <person name="Hagestad O.C."/>
            <person name="Hou L."/>
            <person name="Andersen J.H."/>
            <person name="Hansen E.H."/>
            <person name="Altermark B."/>
            <person name="Li C."/>
            <person name="Kuhnert E."/>
            <person name="Cox R.J."/>
            <person name="Crous P.W."/>
            <person name="Spatafora J.W."/>
            <person name="Lail K."/>
            <person name="Amirebrahimi M."/>
            <person name="Lipzen A."/>
            <person name="Pangilinan J."/>
            <person name="Andreopoulos W."/>
            <person name="Hayes R.D."/>
            <person name="Ng V."/>
            <person name="Grigoriev I.V."/>
            <person name="Jackson S.A."/>
            <person name="Sutton T.D.S."/>
            <person name="Dobson A.D.W."/>
            <person name="Rama T."/>
        </authorList>
    </citation>
    <scope>NUCLEOTIDE SEQUENCE</scope>
    <source>
        <strain evidence="11">TRa018bII</strain>
    </source>
</reference>
<dbReference type="Gene3D" id="1.20.1250.20">
    <property type="entry name" value="MFS general substrate transporter like domains"/>
    <property type="match status" value="1"/>
</dbReference>
<feature type="transmembrane region" description="Helical" evidence="9">
    <location>
        <begin position="254"/>
        <end position="275"/>
    </location>
</feature>
<feature type="transmembrane region" description="Helical" evidence="9">
    <location>
        <begin position="507"/>
        <end position="527"/>
    </location>
</feature>
<gene>
    <name evidence="11" type="ORF">BJ875DRAFT_543999</name>
</gene>
<dbReference type="InterPro" id="IPR036259">
    <property type="entry name" value="MFS_trans_sf"/>
</dbReference>
<keyword evidence="3 7" id="KW-0813">Transport</keyword>
<evidence type="ECO:0000256" key="2">
    <source>
        <dbReference type="ARBA" id="ARBA00010992"/>
    </source>
</evidence>
<comment type="caution">
    <text evidence="11">The sequence shown here is derived from an EMBL/GenBank/DDBJ whole genome shotgun (WGS) entry which is preliminary data.</text>
</comment>
<evidence type="ECO:0000313" key="12">
    <source>
        <dbReference type="Proteomes" id="UP000824998"/>
    </source>
</evidence>
<evidence type="ECO:0000259" key="10">
    <source>
        <dbReference type="PROSITE" id="PS50850"/>
    </source>
</evidence>
<feature type="region of interest" description="Disordered" evidence="8">
    <location>
        <begin position="1"/>
        <end position="34"/>
    </location>
</feature>
<dbReference type="GO" id="GO:0016020">
    <property type="term" value="C:membrane"/>
    <property type="evidence" value="ECO:0007669"/>
    <property type="project" value="UniProtKB-SubCell"/>
</dbReference>
<keyword evidence="6 9" id="KW-0472">Membrane</keyword>
<keyword evidence="11" id="KW-0762">Sugar transport</keyword>
<evidence type="ECO:0000256" key="8">
    <source>
        <dbReference type="SAM" id="MobiDB-lite"/>
    </source>
</evidence>
<evidence type="ECO:0000256" key="5">
    <source>
        <dbReference type="ARBA" id="ARBA00022989"/>
    </source>
</evidence>